<dbReference type="PANTHER" id="PTHR31744">
    <property type="entry name" value="PROTEIN CUP-SHAPED COTYLEDON 2-RELATED"/>
    <property type="match status" value="1"/>
</dbReference>
<evidence type="ECO:0000256" key="5">
    <source>
        <dbReference type="ARBA" id="ARBA00023015"/>
    </source>
</evidence>
<dbReference type="GO" id="GO:0016020">
    <property type="term" value="C:membrane"/>
    <property type="evidence" value="ECO:0007669"/>
    <property type="project" value="UniProtKB-SubCell"/>
</dbReference>
<evidence type="ECO:0000256" key="2">
    <source>
        <dbReference type="ARBA" id="ARBA00004167"/>
    </source>
</evidence>
<keyword evidence="4 12" id="KW-1133">Transmembrane helix</keyword>
<dbReference type="AlphaFoldDB" id="A0A218VWW9"/>
<organism evidence="14 15">
    <name type="scientific">Punica granatum</name>
    <name type="common">Pomegranate</name>
    <dbReference type="NCBI Taxonomy" id="22663"/>
    <lineage>
        <taxon>Eukaryota</taxon>
        <taxon>Viridiplantae</taxon>
        <taxon>Streptophyta</taxon>
        <taxon>Embryophyta</taxon>
        <taxon>Tracheophyta</taxon>
        <taxon>Spermatophyta</taxon>
        <taxon>Magnoliopsida</taxon>
        <taxon>eudicotyledons</taxon>
        <taxon>Gunneridae</taxon>
        <taxon>Pentapetalae</taxon>
        <taxon>rosids</taxon>
        <taxon>malvids</taxon>
        <taxon>Myrtales</taxon>
        <taxon>Lythraceae</taxon>
        <taxon>Punica</taxon>
    </lineage>
</organism>
<feature type="compositionally biased region" description="Basic and acidic residues" evidence="11">
    <location>
        <begin position="549"/>
        <end position="577"/>
    </location>
</feature>
<keyword evidence="5" id="KW-0805">Transcription regulation</keyword>
<evidence type="ECO:0000256" key="1">
    <source>
        <dbReference type="ARBA" id="ARBA00004123"/>
    </source>
</evidence>
<keyword evidence="10" id="KW-0539">Nucleus</keyword>
<sequence length="644" mass="70895">MGVISVNSLPLGFRFRPTDEELISHYLRLKINGRHSEVEVVPEIDVCKFEPWDLPGLSVIKTDDPEWFFFCPRDRKYPNGHRSNRATDAGYWKATGKDRTIKSRKSGSNTTLIGMKKTLVFYRGRAPKGERTHWIMHEYRATEKDLDGTGPGQGAYVLCRLFRKSEEKPEALKYGDVQPNGFSPIAKSSPEQTSSDLVQGTPASDAGVNRQSEGIKRWLTDKLDDMTEGTTFKGHPLLGDDPNSSNVPYDQVDCKIFSPDQSHHQEELVPYVGSPFANDFGNDHDGLLFQDGTSEQDISLTELLDEVFNNHDDSCEESTSQKNSVVGGEIHVNLAGPSFFKDSGLFSDTDTQMAQIQHNANLGVFPQLNQNFVRGEHNYFGALQDVFFGGSASGLFNHEISNVEESTGQSLNNFAGGAGIKIRTRQRELPPNMHSPISQGTAWRRLCLQMEHEEVQSAATEEARVGDTAENTCPSSVAASNISEGSINEKNPDNHNGTGIKIKSRQPRQQQKSENVAAQGTAARRIHLQVNLKPGSVHDDEEVTSALTEDNKGEPEHLPATDEPKMENTKLDNGEDIAKERSANLRLRSIQGGKSSGVQTGSCSDKSLALRGSSPMSHYLRGASVIIMVLVVALPVGMLLCLRS</sequence>
<evidence type="ECO:0000256" key="6">
    <source>
        <dbReference type="ARBA" id="ARBA00023125"/>
    </source>
</evidence>
<evidence type="ECO:0000256" key="11">
    <source>
        <dbReference type="SAM" id="MobiDB-lite"/>
    </source>
</evidence>
<gene>
    <name evidence="14" type="ORF">CDL15_Pgr028792</name>
</gene>
<dbReference type="Pfam" id="PF02365">
    <property type="entry name" value="NAM"/>
    <property type="match status" value="1"/>
</dbReference>
<protein>
    <recommendedName>
        <fullName evidence="13">NAC domain-containing protein</fullName>
    </recommendedName>
</protein>
<dbReference type="GO" id="GO:0000976">
    <property type="term" value="F:transcription cis-regulatory region binding"/>
    <property type="evidence" value="ECO:0007669"/>
    <property type="project" value="UniProtKB-ARBA"/>
</dbReference>
<comment type="subcellular location">
    <subcellularLocation>
        <location evidence="2">Membrane</location>
        <topology evidence="2">Single-pass membrane protein</topology>
    </subcellularLocation>
    <subcellularLocation>
        <location evidence="1">Nucleus</location>
    </subcellularLocation>
</comment>
<keyword evidence="7 12" id="KW-0472">Membrane</keyword>
<feature type="region of interest" description="Disordered" evidence="11">
    <location>
        <begin position="458"/>
        <end position="577"/>
    </location>
</feature>
<keyword evidence="8" id="KW-0010">Activator</keyword>
<dbReference type="PANTHER" id="PTHR31744:SF216">
    <property type="entry name" value="NAC TRANSCRIPTION FACTOR"/>
    <property type="match status" value="1"/>
</dbReference>
<dbReference type="Proteomes" id="UP000197138">
    <property type="component" value="Unassembled WGS sequence"/>
</dbReference>
<evidence type="ECO:0000313" key="14">
    <source>
        <dbReference type="EMBL" id="OWM65074.1"/>
    </source>
</evidence>
<evidence type="ECO:0000256" key="9">
    <source>
        <dbReference type="ARBA" id="ARBA00023163"/>
    </source>
</evidence>
<evidence type="ECO:0000256" key="8">
    <source>
        <dbReference type="ARBA" id="ARBA00023159"/>
    </source>
</evidence>
<evidence type="ECO:0000313" key="15">
    <source>
        <dbReference type="Proteomes" id="UP000197138"/>
    </source>
</evidence>
<feature type="compositionally biased region" description="Polar residues" evidence="11">
    <location>
        <begin position="469"/>
        <end position="497"/>
    </location>
</feature>
<keyword evidence="6" id="KW-0238">DNA-binding</keyword>
<evidence type="ECO:0000256" key="3">
    <source>
        <dbReference type="ARBA" id="ARBA00022692"/>
    </source>
</evidence>
<dbReference type="PROSITE" id="PS51005">
    <property type="entry name" value="NAC"/>
    <property type="match status" value="1"/>
</dbReference>
<dbReference type="InterPro" id="IPR003441">
    <property type="entry name" value="NAC-dom"/>
</dbReference>
<reference evidence="15" key="1">
    <citation type="journal article" date="2017" name="Plant J.">
        <title>The pomegranate (Punica granatum L.) genome and the genomics of punicalagin biosynthesis.</title>
        <authorList>
            <person name="Qin G."/>
            <person name="Xu C."/>
            <person name="Ming R."/>
            <person name="Tang H."/>
            <person name="Guyot R."/>
            <person name="Kramer E.M."/>
            <person name="Hu Y."/>
            <person name="Yi X."/>
            <person name="Qi Y."/>
            <person name="Xu X."/>
            <person name="Gao Z."/>
            <person name="Pan H."/>
            <person name="Jian J."/>
            <person name="Tian Y."/>
            <person name="Yue Z."/>
            <person name="Xu Y."/>
        </authorList>
    </citation>
    <scope>NUCLEOTIDE SEQUENCE [LARGE SCALE GENOMIC DNA]</scope>
    <source>
        <strain evidence="15">cv. Dabenzi</strain>
    </source>
</reference>
<feature type="region of interest" description="Disordered" evidence="11">
    <location>
        <begin position="186"/>
        <end position="210"/>
    </location>
</feature>
<evidence type="ECO:0000256" key="10">
    <source>
        <dbReference type="ARBA" id="ARBA00023242"/>
    </source>
</evidence>
<proteinExistence type="predicted"/>
<feature type="compositionally biased region" description="Polar residues" evidence="11">
    <location>
        <begin position="507"/>
        <end position="518"/>
    </location>
</feature>
<feature type="transmembrane region" description="Helical" evidence="12">
    <location>
        <begin position="619"/>
        <end position="642"/>
    </location>
</feature>
<dbReference type="InterPro" id="IPR036093">
    <property type="entry name" value="NAC_dom_sf"/>
</dbReference>
<feature type="domain" description="NAC" evidence="13">
    <location>
        <begin position="9"/>
        <end position="164"/>
    </location>
</feature>
<evidence type="ECO:0000259" key="13">
    <source>
        <dbReference type="PROSITE" id="PS51005"/>
    </source>
</evidence>
<feature type="compositionally biased region" description="Basic and acidic residues" evidence="11">
    <location>
        <begin position="458"/>
        <end position="467"/>
    </location>
</feature>
<evidence type="ECO:0000256" key="4">
    <source>
        <dbReference type="ARBA" id="ARBA00022989"/>
    </source>
</evidence>
<dbReference type="GO" id="GO:0006355">
    <property type="term" value="P:regulation of DNA-templated transcription"/>
    <property type="evidence" value="ECO:0007669"/>
    <property type="project" value="InterPro"/>
</dbReference>
<evidence type="ECO:0000256" key="12">
    <source>
        <dbReference type="SAM" id="Phobius"/>
    </source>
</evidence>
<dbReference type="FunFam" id="2.170.150.80:FF:000002">
    <property type="entry name" value="Nac domain-containing protein 86"/>
    <property type="match status" value="1"/>
</dbReference>
<keyword evidence="9" id="KW-0804">Transcription</keyword>
<name>A0A218VWW9_PUNGR</name>
<dbReference type="EMBL" id="MTKT01005739">
    <property type="protein sequence ID" value="OWM65074.1"/>
    <property type="molecule type" value="Genomic_DNA"/>
</dbReference>
<feature type="compositionally biased region" description="Polar residues" evidence="11">
    <location>
        <begin position="189"/>
        <end position="202"/>
    </location>
</feature>
<dbReference type="GO" id="GO:0005634">
    <property type="term" value="C:nucleus"/>
    <property type="evidence" value="ECO:0007669"/>
    <property type="project" value="UniProtKB-SubCell"/>
</dbReference>
<keyword evidence="3 12" id="KW-0812">Transmembrane</keyword>
<dbReference type="SUPFAM" id="SSF101941">
    <property type="entry name" value="NAC domain"/>
    <property type="match status" value="1"/>
</dbReference>
<evidence type="ECO:0000256" key="7">
    <source>
        <dbReference type="ARBA" id="ARBA00023136"/>
    </source>
</evidence>
<accession>A0A218VWW9</accession>
<dbReference type="Gene3D" id="2.170.150.80">
    <property type="entry name" value="NAC domain"/>
    <property type="match status" value="1"/>
</dbReference>
<comment type="caution">
    <text evidence="14">The sequence shown here is derived from an EMBL/GenBank/DDBJ whole genome shotgun (WGS) entry which is preliminary data.</text>
</comment>